<reference evidence="3" key="1">
    <citation type="submission" date="2016-10" db="EMBL/GenBank/DDBJ databases">
        <authorList>
            <person name="Varghese N."/>
            <person name="Submissions S."/>
        </authorList>
    </citation>
    <scope>NUCLEOTIDE SEQUENCE [LARGE SCALE GENOMIC DNA]</scope>
    <source>
        <strain evidence="3">DSM 19315</strain>
    </source>
</reference>
<protein>
    <submittedName>
        <fullName evidence="2">Uncharacterized protein</fullName>
    </submittedName>
</protein>
<dbReference type="Proteomes" id="UP000199642">
    <property type="component" value="Unassembled WGS sequence"/>
</dbReference>
<feature type="signal peptide" evidence="1">
    <location>
        <begin position="1"/>
        <end position="26"/>
    </location>
</feature>
<dbReference type="OrthoDB" id="838117at2"/>
<organism evidence="2 3">
    <name type="scientific">Algoriphagus hitonicola</name>
    <dbReference type="NCBI Taxonomy" id="435880"/>
    <lineage>
        <taxon>Bacteria</taxon>
        <taxon>Pseudomonadati</taxon>
        <taxon>Bacteroidota</taxon>
        <taxon>Cytophagia</taxon>
        <taxon>Cytophagales</taxon>
        <taxon>Cyclobacteriaceae</taxon>
        <taxon>Algoriphagus</taxon>
    </lineage>
</organism>
<evidence type="ECO:0000256" key="1">
    <source>
        <dbReference type="SAM" id="SignalP"/>
    </source>
</evidence>
<dbReference type="RefSeq" id="WP_092793090.1">
    <property type="nucleotide sequence ID" value="NZ_FOPC01000011.1"/>
</dbReference>
<feature type="chain" id="PRO_5011447155" evidence="1">
    <location>
        <begin position="27"/>
        <end position="162"/>
    </location>
</feature>
<keyword evidence="3" id="KW-1185">Reference proteome</keyword>
<evidence type="ECO:0000313" key="2">
    <source>
        <dbReference type="EMBL" id="SFG96176.1"/>
    </source>
</evidence>
<evidence type="ECO:0000313" key="3">
    <source>
        <dbReference type="Proteomes" id="UP000199642"/>
    </source>
</evidence>
<accession>A0A1I2W7Y6</accession>
<dbReference type="EMBL" id="FOPC01000011">
    <property type="protein sequence ID" value="SFG96176.1"/>
    <property type="molecule type" value="Genomic_DNA"/>
</dbReference>
<sequence>MNFKITIKSLSFLVLSVVFLSASAFAQQMTPPQAPVQDDFSDSEIESFVKINEEIMPVQEKVQQNMVKTIQDNGMEVPRFQELAQAQSAGTLREATEDLDEIEKFNTIGQEVMKLQQDMQVEVQGIIEKSDMPAEKFEAIYMAYNTSPKVKEKVDKLLKKDQ</sequence>
<gene>
    <name evidence="2" type="ORF">SAMN04487988_111143</name>
</gene>
<keyword evidence="1" id="KW-0732">Signal</keyword>
<dbReference type="STRING" id="435880.SAMN04487988_111143"/>
<name>A0A1I2W7Y6_9BACT</name>
<dbReference type="AlphaFoldDB" id="A0A1I2W7Y6"/>
<proteinExistence type="predicted"/>